<protein>
    <submittedName>
        <fullName evidence="14">Peptidase_M14 domain-containing protein</fullName>
    </submittedName>
</protein>
<keyword evidence="3" id="KW-0121">Carboxypeptidase</keyword>
<evidence type="ECO:0000256" key="10">
    <source>
        <dbReference type="PROSITE-ProRule" id="PRU01379"/>
    </source>
</evidence>
<dbReference type="GO" id="GO:0006508">
    <property type="term" value="P:proteolysis"/>
    <property type="evidence" value="ECO:0007669"/>
    <property type="project" value="UniProtKB-KW"/>
</dbReference>
<keyword evidence="13" id="KW-1185">Reference proteome</keyword>
<dbReference type="InterPro" id="IPR000834">
    <property type="entry name" value="Peptidase_M14"/>
</dbReference>
<dbReference type="EMBL" id="UZAH01035192">
    <property type="protein sequence ID" value="VDP39558.1"/>
    <property type="molecule type" value="Genomic_DNA"/>
</dbReference>
<dbReference type="GO" id="GO:0005615">
    <property type="term" value="C:extracellular space"/>
    <property type="evidence" value="ECO:0007669"/>
    <property type="project" value="TreeGrafter"/>
</dbReference>
<evidence type="ECO:0000256" key="9">
    <source>
        <dbReference type="ARBA" id="ARBA00023049"/>
    </source>
</evidence>
<sequence length="172" mass="20153">MYGLGEYHSYDHITSWMDDIQRNYPNRAKVVNIGTTEEGRPIKGIKIGTGVQRTDKRVVWIDGGIHAREWAAVHTVVYIIDRLIADYDTDPLVQRAVDQLSFYIFPVLNPDGYEFSRSGVSPTIRLWRKNRSSMICKKDRWFRERCCGGVDLNRNFDWFWGGRFEPFIVPFE</sequence>
<dbReference type="PANTHER" id="PTHR11705">
    <property type="entry name" value="PROTEASE FAMILY M14 CARBOXYPEPTIDASE A,B"/>
    <property type="match status" value="1"/>
</dbReference>
<keyword evidence="7" id="KW-0378">Hydrolase</keyword>
<accession>A0A183GLH8</accession>
<evidence type="ECO:0000256" key="3">
    <source>
        <dbReference type="ARBA" id="ARBA00022645"/>
    </source>
</evidence>
<evidence type="ECO:0000313" key="12">
    <source>
        <dbReference type="EMBL" id="VDP39558.1"/>
    </source>
</evidence>
<dbReference type="PRINTS" id="PR00765">
    <property type="entry name" value="CRBOXYPTASEA"/>
</dbReference>
<evidence type="ECO:0000256" key="8">
    <source>
        <dbReference type="ARBA" id="ARBA00022833"/>
    </source>
</evidence>
<comment type="cofactor">
    <cofactor evidence="1">
        <name>Zn(2+)</name>
        <dbReference type="ChEBI" id="CHEBI:29105"/>
    </cofactor>
</comment>
<name>A0A183GLH8_HELPZ</name>
<dbReference type="WBParaSite" id="HPBE_0002354801-mRNA-1">
    <property type="protein sequence ID" value="HPBE_0002354801-mRNA-1"/>
    <property type="gene ID" value="HPBE_0002354801"/>
</dbReference>
<evidence type="ECO:0000313" key="14">
    <source>
        <dbReference type="WBParaSite" id="HPBE_0002354801-mRNA-1"/>
    </source>
</evidence>
<dbReference type="PROSITE" id="PS52035">
    <property type="entry name" value="PEPTIDASE_M14"/>
    <property type="match status" value="1"/>
</dbReference>
<evidence type="ECO:0000256" key="2">
    <source>
        <dbReference type="ARBA" id="ARBA00005988"/>
    </source>
</evidence>
<accession>A0A3P8DZI2</accession>
<evidence type="ECO:0000256" key="6">
    <source>
        <dbReference type="ARBA" id="ARBA00022729"/>
    </source>
</evidence>
<feature type="domain" description="Peptidase M14" evidence="11">
    <location>
        <begin position="6"/>
        <end position="172"/>
    </location>
</feature>
<dbReference type="SUPFAM" id="SSF53187">
    <property type="entry name" value="Zn-dependent exopeptidases"/>
    <property type="match status" value="1"/>
</dbReference>
<dbReference type="AlphaFoldDB" id="A0A183GLH8"/>
<dbReference type="Pfam" id="PF00246">
    <property type="entry name" value="Peptidase_M14"/>
    <property type="match status" value="1"/>
</dbReference>
<dbReference type="SMART" id="SM00631">
    <property type="entry name" value="Zn_pept"/>
    <property type="match status" value="1"/>
</dbReference>
<evidence type="ECO:0000256" key="1">
    <source>
        <dbReference type="ARBA" id="ARBA00001947"/>
    </source>
</evidence>
<proteinExistence type="inferred from homology"/>
<dbReference type="PANTHER" id="PTHR11705:SF54">
    <property type="entry name" value="SHKT DOMAIN-CONTAINING PROTEIN"/>
    <property type="match status" value="1"/>
</dbReference>
<keyword evidence="9" id="KW-0482">Metalloprotease</keyword>
<evidence type="ECO:0000259" key="11">
    <source>
        <dbReference type="PROSITE" id="PS52035"/>
    </source>
</evidence>
<dbReference type="OrthoDB" id="3626597at2759"/>
<dbReference type="GO" id="GO:0008270">
    <property type="term" value="F:zinc ion binding"/>
    <property type="evidence" value="ECO:0007669"/>
    <property type="project" value="InterPro"/>
</dbReference>
<reference evidence="14" key="2">
    <citation type="submission" date="2019-09" db="UniProtKB">
        <authorList>
            <consortium name="WormBaseParasite"/>
        </authorList>
    </citation>
    <scope>IDENTIFICATION</scope>
</reference>
<evidence type="ECO:0000256" key="7">
    <source>
        <dbReference type="ARBA" id="ARBA00022801"/>
    </source>
</evidence>
<keyword evidence="4" id="KW-0645">Protease</keyword>
<comment type="similarity">
    <text evidence="2 10">Belongs to the peptidase M14 family.</text>
</comment>
<dbReference type="Proteomes" id="UP000050761">
    <property type="component" value="Unassembled WGS sequence"/>
</dbReference>
<dbReference type="GO" id="GO:0004181">
    <property type="term" value="F:metallocarboxypeptidase activity"/>
    <property type="evidence" value="ECO:0007669"/>
    <property type="project" value="InterPro"/>
</dbReference>
<evidence type="ECO:0000256" key="5">
    <source>
        <dbReference type="ARBA" id="ARBA00022723"/>
    </source>
</evidence>
<dbReference type="FunFam" id="3.40.630.10:FF:000084">
    <property type="entry name" value="Carboxypeptidase B2"/>
    <property type="match status" value="1"/>
</dbReference>
<dbReference type="Gene3D" id="3.40.630.10">
    <property type="entry name" value="Zn peptidases"/>
    <property type="match status" value="1"/>
</dbReference>
<reference evidence="12 13" key="1">
    <citation type="submission" date="2018-11" db="EMBL/GenBank/DDBJ databases">
        <authorList>
            <consortium name="Pathogen Informatics"/>
        </authorList>
    </citation>
    <scope>NUCLEOTIDE SEQUENCE [LARGE SCALE GENOMIC DNA]</scope>
</reference>
<gene>
    <name evidence="12" type="ORF">HPBE_LOCUS23547</name>
</gene>
<evidence type="ECO:0000313" key="13">
    <source>
        <dbReference type="Proteomes" id="UP000050761"/>
    </source>
</evidence>
<keyword evidence="6" id="KW-0732">Signal</keyword>
<evidence type="ECO:0000256" key="4">
    <source>
        <dbReference type="ARBA" id="ARBA00022670"/>
    </source>
</evidence>
<keyword evidence="5" id="KW-0479">Metal-binding</keyword>
<comment type="caution">
    <text evidence="10">Lacks conserved residue(s) required for the propagation of feature annotation.</text>
</comment>
<keyword evidence="8" id="KW-0862">Zinc</keyword>
<organism evidence="13 14">
    <name type="scientific">Heligmosomoides polygyrus</name>
    <name type="common">Parasitic roundworm</name>
    <dbReference type="NCBI Taxonomy" id="6339"/>
    <lineage>
        <taxon>Eukaryota</taxon>
        <taxon>Metazoa</taxon>
        <taxon>Ecdysozoa</taxon>
        <taxon>Nematoda</taxon>
        <taxon>Chromadorea</taxon>
        <taxon>Rhabditida</taxon>
        <taxon>Rhabditina</taxon>
        <taxon>Rhabditomorpha</taxon>
        <taxon>Strongyloidea</taxon>
        <taxon>Heligmosomidae</taxon>
        <taxon>Heligmosomoides</taxon>
    </lineage>
</organism>